<gene>
    <name evidence="2" type="ORF">SHI21_05930</name>
</gene>
<sequence>MNSIYKKKKVLIPATFLVVLIAFRMLLPMILLHQANKYLSEFSPTYYLHMEDLDLSIIRGAYRFEEVTGKLKGDEKTFLSIKSVDVSIAWREVFRGRIVTDIVTDKLDFLFLKDMSKLSSPKEEAKDVKNTLFPVSVDSVDLRRAQIVFEEYPSLDETSRLKIENINGQITNVTPTKKHQVSAFNLSGSLQGSAPTHFIGELNMFKKPLRWDVDVEMKNFDLSKLNPVLIRKLPLTFTKGKLDLYAEAQNDDKGIKGYIKPFITDIDVIANKEHFKGVKHFGIEILTALGNLILRDSKNKTVATYVDFTYNGTFNVNTGQGISKAIENGFSKKIPAGLENKYQLGK</sequence>
<reference evidence="2 3" key="1">
    <citation type="submission" date="2023-11" db="EMBL/GenBank/DDBJ databases">
        <title>A Novel Polar Bacteriovorax (B. antarcticus) Isolated from the Biocrust in Antarctica.</title>
        <authorList>
            <person name="Mun W."/>
            <person name="Choi S.Y."/>
            <person name="Mitchell R.J."/>
        </authorList>
    </citation>
    <scope>NUCLEOTIDE SEQUENCE [LARGE SCALE GENOMIC DNA]</scope>
    <source>
        <strain evidence="2 3">PP10</strain>
    </source>
</reference>
<comment type="caution">
    <text evidence="2">The sequence shown here is derived from an EMBL/GenBank/DDBJ whole genome shotgun (WGS) entry which is preliminary data.</text>
</comment>
<evidence type="ECO:0000256" key="1">
    <source>
        <dbReference type="SAM" id="Phobius"/>
    </source>
</evidence>
<dbReference type="Pfam" id="PF05359">
    <property type="entry name" value="DUF748"/>
    <property type="match status" value="1"/>
</dbReference>
<keyword evidence="1" id="KW-1133">Transmembrane helix</keyword>
<dbReference type="Proteomes" id="UP001302274">
    <property type="component" value="Unassembled WGS sequence"/>
</dbReference>
<dbReference type="EMBL" id="JAYGJQ010000001">
    <property type="protein sequence ID" value="MEA9355727.1"/>
    <property type="molecule type" value="Genomic_DNA"/>
</dbReference>
<evidence type="ECO:0000313" key="3">
    <source>
        <dbReference type="Proteomes" id="UP001302274"/>
    </source>
</evidence>
<dbReference type="InterPro" id="IPR008023">
    <property type="entry name" value="DUF748"/>
</dbReference>
<accession>A0ABU5VT02</accession>
<keyword evidence="1" id="KW-0812">Transmembrane</keyword>
<feature type="transmembrane region" description="Helical" evidence="1">
    <location>
        <begin position="12"/>
        <end position="32"/>
    </location>
</feature>
<proteinExistence type="predicted"/>
<evidence type="ECO:0000313" key="2">
    <source>
        <dbReference type="EMBL" id="MEA9355727.1"/>
    </source>
</evidence>
<name>A0ABU5VT02_9BACT</name>
<keyword evidence="3" id="KW-1185">Reference proteome</keyword>
<dbReference type="RefSeq" id="WP_323575356.1">
    <property type="nucleotide sequence ID" value="NZ_JAYGJQ010000001.1"/>
</dbReference>
<keyword evidence="1" id="KW-0472">Membrane</keyword>
<organism evidence="2 3">
    <name type="scientific">Bacteriovorax antarcticus</name>
    <dbReference type="NCBI Taxonomy" id="3088717"/>
    <lineage>
        <taxon>Bacteria</taxon>
        <taxon>Pseudomonadati</taxon>
        <taxon>Bdellovibrionota</taxon>
        <taxon>Bacteriovoracia</taxon>
        <taxon>Bacteriovoracales</taxon>
        <taxon>Bacteriovoracaceae</taxon>
        <taxon>Bacteriovorax</taxon>
    </lineage>
</organism>
<protein>
    <submittedName>
        <fullName evidence="2">DUF748 domain-containing protein</fullName>
    </submittedName>
</protein>